<reference evidence="7 8" key="1">
    <citation type="submission" date="2017-02" db="EMBL/GenBank/DDBJ databases">
        <title>The new phylogeny of genus Mycobacterium.</title>
        <authorList>
            <person name="Tortoli E."/>
            <person name="Trovato A."/>
            <person name="Cirillo D.M."/>
        </authorList>
    </citation>
    <scope>NUCLEOTIDE SEQUENCE [LARGE SCALE GENOMIC DNA]</scope>
    <source>
        <strain evidence="7 8">DSM 45145</strain>
    </source>
</reference>
<protein>
    <recommendedName>
        <fullName evidence="5">Low molecular weight antigen MTB12-like C-terminal domain-containing protein</fullName>
    </recommendedName>
</protein>
<dbReference type="RefSeq" id="WP_083084509.1">
    <property type="nucleotide sequence ID" value="NZ_AP022583.1"/>
</dbReference>
<evidence type="ECO:0000259" key="5">
    <source>
        <dbReference type="Pfam" id="PF26580"/>
    </source>
</evidence>
<dbReference type="Proteomes" id="UP000466894">
    <property type="component" value="Chromosome"/>
</dbReference>
<dbReference type="KEGG" id="mnv:MNVI_00700"/>
<feature type="chain" id="PRO_5043882206" description="Low molecular weight antigen MTB12-like C-terminal domain-containing protein" evidence="4">
    <location>
        <begin position="35"/>
        <end position="174"/>
    </location>
</feature>
<dbReference type="Proteomes" id="UP000192374">
    <property type="component" value="Unassembled WGS sequence"/>
</dbReference>
<dbReference type="InterPro" id="IPR058644">
    <property type="entry name" value="Mtb12-like_C"/>
</dbReference>
<dbReference type="AlphaFoldDB" id="A0A7I7P8N2"/>
<evidence type="ECO:0000256" key="2">
    <source>
        <dbReference type="ARBA" id="ARBA00093774"/>
    </source>
</evidence>
<gene>
    <name evidence="7" type="ORF">BST37_01335</name>
    <name evidence="6" type="ORF">MNVI_00700</name>
</gene>
<proteinExistence type="inferred from homology"/>
<reference evidence="6" key="3">
    <citation type="submission" date="2020-02" db="EMBL/GenBank/DDBJ databases">
        <authorList>
            <person name="Matsumoto Y."/>
            <person name="Motooka D."/>
            <person name="Nakamura S."/>
        </authorList>
    </citation>
    <scope>NUCLEOTIDE SEQUENCE</scope>
    <source>
        <strain evidence="6">JCM 16367</strain>
    </source>
</reference>
<evidence type="ECO:0000313" key="8">
    <source>
        <dbReference type="Proteomes" id="UP000192374"/>
    </source>
</evidence>
<keyword evidence="8" id="KW-1185">Reference proteome</keyword>
<evidence type="ECO:0000256" key="1">
    <source>
        <dbReference type="ARBA" id="ARBA00022729"/>
    </source>
</evidence>
<dbReference type="EMBL" id="AP022583">
    <property type="protein sequence ID" value="BBY04752.1"/>
    <property type="molecule type" value="Genomic_DNA"/>
</dbReference>
<evidence type="ECO:0000256" key="4">
    <source>
        <dbReference type="SAM" id="SignalP"/>
    </source>
</evidence>
<sequence>MTVKPIVTGVAAVAAIAAAAAGATSLASSGAATAQPQPVVFSAPLPDQPPPPAPPAPGLPTPDQLATLCNQVTDPGVSYTTKNNLVQGGIPPNEGHDADHKLRQAYRAGYFPENFNVTNIQQAGPNVTADVTTTGPKLAAPVTQNYTFVNDGGNWMMAHDSAVALIQTATAGTG</sequence>
<reference evidence="6 9" key="2">
    <citation type="journal article" date="2019" name="Emerg. Microbes Infect.">
        <title>Comprehensive subspecies identification of 175 nontuberculous mycobacteria species based on 7547 genomic profiles.</title>
        <authorList>
            <person name="Matsumoto Y."/>
            <person name="Kinjo T."/>
            <person name="Motooka D."/>
            <person name="Nabeya D."/>
            <person name="Jung N."/>
            <person name="Uechi K."/>
            <person name="Horii T."/>
            <person name="Iida T."/>
            <person name="Fujita J."/>
            <person name="Nakamura S."/>
        </authorList>
    </citation>
    <scope>NUCLEOTIDE SEQUENCE [LARGE SCALE GENOMIC DNA]</scope>
    <source>
        <strain evidence="6 9">JCM 16367</strain>
    </source>
</reference>
<feature type="domain" description="Low molecular weight antigen MTB12-like C-terminal" evidence="5">
    <location>
        <begin position="59"/>
        <end position="171"/>
    </location>
</feature>
<feature type="region of interest" description="Disordered" evidence="3">
    <location>
        <begin position="40"/>
        <end position="64"/>
    </location>
</feature>
<organism evidence="6 9">
    <name type="scientific">Mycobacterium noviomagense</name>
    <dbReference type="NCBI Taxonomy" id="459858"/>
    <lineage>
        <taxon>Bacteria</taxon>
        <taxon>Bacillati</taxon>
        <taxon>Actinomycetota</taxon>
        <taxon>Actinomycetes</taxon>
        <taxon>Mycobacteriales</taxon>
        <taxon>Mycobacteriaceae</taxon>
        <taxon>Mycobacterium</taxon>
    </lineage>
</organism>
<keyword evidence="1 4" id="KW-0732">Signal</keyword>
<evidence type="ECO:0000313" key="6">
    <source>
        <dbReference type="EMBL" id="BBY04752.1"/>
    </source>
</evidence>
<evidence type="ECO:0000313" key="9">
    <source>
        <dbReference type="Proteomes" id="UP000466894"/>
    </source>
</evidence>
<evidence type="ECO:0000256" key="3">
    <source>
        <dbReference type="SAM" id="MobiDB-lite"/>
    </source>
</evidence>
<name>A0A7I7P8N2_9MYCO</name>
<feature type="signal peptide" evidence="4">
    <location>
        <begin position="1"/>
        <end position="34"/>
    </location>
</feature>
<feature type="compositionally biased region" description="Pro residues" evidence="3">
    <location>
        <begin position="46"/>
        <end position="60"/>
    </location>
</feature>
<comment type="similarity">
    <text evidence="2">Belongs to the MTB12 family.</text>
</comment>
<accession>A0A7I7P8N2</accession>
<dbReference type="OrthoDB" id="4728193at2"/>
<dbReference type="Pfam" id="PF26580">
    <property type="entry name" value="Mtb12_C"/>
    <property type="match status" value="1"/>
</dbReference>
<evidence type="ECO:0000313" key="7">
    <source>
        <dbReference type="EMBL" id="ORB18819.1"/>
    </source>
</evidence>
<dbReference type="EMBL" id="MVIC01000001">
    <property type="protein sequence ID" value="ORB18819.1"/>
    <property type="molecule type" value="Genomic_DNA"/>
</dbReference>